<comment type="subcellular location">
    <subcellularLocation>
        <location evidence="1">Nucleus</location>
    </subcellularLocation>
</comment>
<evidence type="ECO:0000256" key="4">
    <source>
        <dbReference type="SAM" id="MobiDB-lite"/>
    </source>
</evidence>
<dbReference type="PANTHER" id="PTHR13107:SF0">
    <property type="entry name" value="N6-ADENOSINE-METHYLTRANSFERASE NON-CATALYTIC SUBUNIT"/>
    <property type="match status" value="1"/>
</dbReference>
<keyword evidence="2" id="KW-0539">Nucleus</keyword>
<evidence type="ECO:0000256" key="2">
    <source>
        <dbReference type="ARBA" id="ARBA00023242"/>
    </source>
</evidence>
<dbReference type="InterPro" id="IPR007757">
    <property type="entry name" value="MT-A70-like"/>
</dbReference>
<dbReference type="HOGENOM" id="CLU_577542_0_0_1"/>
<feature type="region of interest" description="Disordered" evidence="4">
    <location>
        <begin position="1"/>
        <end position="54"/>
    </location>
</feature>
<evidence type="ECO:0000313" key="5">
    <source>
        <dbReference type="EMBL" id="KGK40279.1"/>
    </source>
</evidence>
<dbReference type="GO" id="GO:0045944">
    <property type="term" value="P:positive regulation of transcription by RNA polymerase II"/>
    <property type="evidence" value="ECO:0007669"/>
    <property type="project" value="EnsemblFungi"/>
</dbReference>
<comment type="similarity">
    <text evidence="3">Belongs to the MT-A70-like family.</text>
</comment>
<dbReference type="VEuPathDB" id="FungiDB:C5L36_0C10010"/>
<evidence type="ECO:0000313" key="6">
    <source>
        <dbReference type="Proteomes" id="UP000029867"/>
    </source>
</evidence>
<protein>
    <recommendedName>
        <fullName evidence="7">Karyogamy protein KAR4</fullName>
    </recommendedName>
</protein>
<reference evidence="6" key="1">
    <citation type="journal article" date="2014" name="Microb. Cell Fact.">
        <title>Exploiting Issatchenkia orientalis SD108 for succinic acid production.</title>
        <authorList>
            <person name="Xiao H."/>
            <person name="Shao Z."/>
            <person name="Jiang Y."/>
            <person name="Dole S."/>
            <person name="Zhao H."/>
        </authorList>
    </citation>
    <scope>NUCLEOTIDE SEQUENCE [LARGE SCALE GENOMIC DNA]</scope>
    <source>
        <strain evidence="6">SD108</strain>
    </source>
</reference>
<dbReference type="PROSITE" id="PS51592">
    <property type="entry name" value="SAM_MTA70L_2"/>
    <property type="match status" value="1"/>
</dbReference>
<proteinExistence type="inferred from homology"/>
<organism evidence="5 6">
    <name type="scientific">Pichia kudriavzevii</name>
    <name type="common">Yeast</name>
    <name type="synonym">Issatchenkia orientalis</name>
    <dbReference type="NCBI Taxonomy" id="4909"/>
    <lineage>
        <taxon>Eukaryota</taxon>
        <taxon>Fungi</taxon>
        <taxon>Dikarya</taxon>
        <taxon>Ascomycota</taxon>
        <taxon>Saccharomycotina</taxon>
        <taxon>Pichiomycetes</taxon>
        <taxon>Pichiales</taxon>
        <taxon>Pichiaceae</taxon>
        <taxon>Pichia</taxon>
    </lineage>
</organism>
<dbReference type="GO" id="GO:0005634">
    <property type="term" value="C:nucleus"/>
    <property type="evidence" value="ECO:0007669"/>
    <property type="project" value="UniProtKB-SubCell"/>
</dbReference>
<dbReference type="GO" id="GO:0003700">
    <property type="term" value="F:DNA-binding transcription factor activity"/>
    <property type="evidence" value="ECO:0007669"/>
    <property type="project" value="EnsemblFungi"/>
</dbReference>
<dbReference type="GO" id="GO:0051321">
    <property type="term" value="P:meiotic cell cycle"/>
    <property type="evidence" value="ECO:0007669"/>
    <property type="project" value="EnsemblFungi"/>
</dbReference>
<dbReference type="Proteomes" id="UP000029867">
    <property type="component" value="Unassembled WGS sequence"/>
</dbReference>
<dbReference type="EMBL" id="JQFK01000003">
    <property type="protein sequence ID" value="KGK40279.1"/>
    <property type="molecule type" value="Genomic_DNA"/>
</dbReference>
<name>A0A099P7R3_PICKU</name>
<dbReference type="PROSITE" id="PS51143">
    <property type="entry name" value="MT_A70"/>
    <property type="match status" value="1"/>
</dbReference>
<dbReference type="GO" id="GO:0036396">
    <property type="term" value="C:RNA N6-methyladenosine methyltransferase complex"/>
    <property type="evidence" value="ECO:0007669"/>
    <property type="project" value="EnsemblFungi"/>
</dbReference>
<feature type="compositionally biased region" description="Polar residues" evidence="4">
    <location>
        <begin position="31"/>
        <end position="41"/>
    </location>
</feature>
<dbReference type="eggNOG" id="KOG2097">
    <property type="taxonomic scope" value="Eukaryota"/>
</dbReference>
<dbReference type="GO" id="GO:0003729">
    <property type="term" value="F:mRNA binding"/>
    <property type="evidence" value="ECO:0007669"/>
    <property type="project" value="TreeGrafter"/>
</dbReference>
<dbReference type="GO" id="GO:0000742">
    <property type="term" value="P:karyogamy involved in conjugation with cellular fusion"/>
    <property type="evidence" value="ECO:0007669"/>
    <property type="project" value="EnsemblFungi"/>
</dbReference>
<dbReference type="InterPro" id="IPR045123">
    <property type="entry name" value="METTL14-like"/>
</dbReference>
<accession>A0A099P7R3</accession>
<feature type="compositionally biased region" description="Basic residues" evidence="4">
    <location>
        <begin position="45"/>
        <end position="54"/>
    </location>
</feature>
<dbReference type="Pfam" id="PF05063">
    <property type="entry name" value="MT-A70"/>
    <property type="match status" value="1"/>
</dbReference>
<gene>
    <name evidence="5" type="ORF">JL09_g658</name>
</gene>
<dbReference type="PANTHER" id="PTHR13107">
    <property type="entry name" value="N6-ADENOSINE-METHYLTRANSFERASE NON-CATALYTIC SUBUNIT"/>
    <property type="match status" value="1"/>
</dbReference>
<sequence>MSVASIAVSSPHESAAHQHNVPSSADKLTRTLLTPDTGTEESISKKKPARKKKVTWQMKDQLQLRLRLYNRKPCLKSTHGSAPTSFPPFSKNTVISPLRLKKVISSTSLTATNSPNTVYLSSGKYQYQLVAMMGLSNTHSPIIVPATQNKPNKLEDSPPKLKILSTKTSYSGINNTNKNTRNNCYKNDYSNNYIHTGKLPYKYIRNSMEQVEGYPKLQRLYKLKEQQVGRYATRPYGCRVKTENILKTLNSWAYNDDLKFDVIMIGALTENQLIYPLLSKLPIDKLCCKPGFLFIWTSTQKISELSTLMNDTTTWAKKFRRSEELVFIPIDKNSAYYPKDSNIPENQLLEEVQWHCWMCITGTVRRSTDKELIHCNINTDLSIENPSTGNSAVPPQIYKVVENFSSSTRRLHIIPNPTGLKKSVNVRPGWVIVSPDVILDNFESEKYKRDIEEIGSKIPFHEEIEQLRPKTPA</sequence>
<evidence type="ECO:0000256" key="3">
    <source>
        <dbReference type="PROSITE-ProRule" id="PRU00489"/>
    </source>
</evidence>
<comment type="caution">
    <text evidence="5">The sequence shown here is derived from an EMBL/GenBank/DDBJ whole genome shotgun (WGS) entry which is preliminary data.</text>
</comment>
<dbReference type="AlphaFoldDB" id="A0A099P7R3"/>
<evidence type="ECO:0000256" key="1">
    <source>
        <dbReference type="ARBA" id="ARBA00004123"/>
    </source>
</evidence>
<evidence type="ECO:0008006" key="7">
    <source>
        <dbReference type="Google" id="ProtNLM"/>
    </source>
</evidence>